<evidence type="ECO:0000313" key="3">
    <source>
        <dbReference type="Proteomes" id="UP001295463"/>
    </source>
</evidence>
<gene>
    <name evidence="2" type="ORF">GEAMG1_0437</name>
</gene>
<evidence type="ECO:0008006" key="4">
    <source>
        <dbReference type="Google" id="ProtNLM"/>
    </source>
</evidence>
<dbReference type="Proteomes" id="UP001295463">
    <property type="component" value="Chromosome"/>
</dbReference>
<sequence>MKRIIILVAAVALFSGCASTETIKRLETQSGHGMYTALADTQAPAPAGYGDLQLSLSLKTRNPGSVLMDTTDYGTERYSLLVGISGQTLRLTGARTPESGDYHGSSDPEAGNGVRYHFTATLRLPVGSHRITVALPGDGVVLEHDVTVHHGMNRLELKPVYGMKSSYTLLGFRGERTYYEGVTALVVSGQSD</sequence>
<name>A0ABM9D4T0_9BACT</name>
<organism evidence="2 3">
    <name type="scientific">Trichlorobacter ammonificans</name>
    <dbReference type="NCBI Taxonomy" id="2916410"/>
    <lineage>
        <taxon>Bacteria</taxon>
        <taxon>Pseudomonadati</taxon>
        <taxon>Thermodesulfobacteriota</taxon>
        <taxon>Desulfuromonadia</taxon>
        <taxon>Geobacterales</taxon>
        <taxon>Geobacteraceae</taxon>
        <taxon>Trichlorobacter</taxon>
    </lineage>
</organism>
<evidence type="ECO:0000256" key="1">
    <source>
        <dbReference type="SAM" id="SignalP"/>
    </source>
</evidence>
<dbReference type="PROSITE" id="PS51257">
    <property type="entry name" value="PROKAR_LIPOPROTEIN"/>
    <property type="match status" value="1"/>
</dbReference>
<feature type="signal peptide" evidence="1">
    <location>
        <begin position="1"/>
        <end position="20"/>
    </location>
</feature>
<keyword evidence="3" id="KW-1185">Reference proteome</keyword>
<reference evidence="2 3" key="1">
    <citation type="submission" date="2022-03" db="EMBL/GenBank/DDBJ databases">
        <authorList>
            <person name="Koch H."/>
        </authorList>
    </citation>
    <scope>NUCLEOTIDE SEQUENCE [LARGE SCALE GENOMIC DNA]</scope>
    <source>
        <strain evidence="2 3">G1</strain>
    </source>
</reference>
<proteinExistence type="predicted"/>
<accession>A0ABM9D4T0</accession>
<keyword evidence="1" id="KW-0732">Signal</keyword>
<protein>
    <recommendedName>
        <fullName evidence="4">Lipoprotein</fullName>
    </recommendedName>
</protein>
<dbReference type="EMBL" id="OW150024">
    <property type="protein sequence ID" value="CAH2030259.1"/>
    <property type="molecule type" value="Genomic_DNA"/>
</dbReference>
<feature type="chain" id="PRO_5046255184" description="Lipoprotein" evidence="1">
    <location>
        <begin position="21"/>
        <end position="192"/>
    </location>
</feature>
<dbReference type="RefSeq" id="WP_305731209.1">
    <property type="nucleotide sequence ID" value="NZ_OW150024.1"/>
</dbReference>
<evidence type="ECO:0000313" key="2">
    <source>
        <dbReference type="EMBL" id="CAH2030259.1"/>
    </source>
</evidence>